<keyword evidence="1" id="KW-0732">Signal</keyword>
<dbReference type="EMBL" id="CP163444">
    <property type="protein sequence ID" value="XDQ69381.1"/>
    <property type="molecule type" value="Genomic_DNA"/>
</dbReference>
<evidence type="ECO:0008006" key="3">
    <source>
        <dbReference type="Google" id="ProtNLM"/>
    </source>
</evidence>
<name>A0AB39ST90_9ACTN</name>
<evidence type="ECO:0000313" key="2">
    <source>
        <dbReference type="EMBL" id="XDQ69381.1"/>
    </source>
</evidence>
<protein>
    <recommendedName>
        <fullName evidence="3">Secreted protein</fullName>
    </recommendedName>
</protein>
<gene>
    <name evidence="2" type="ORF">AB5J54_02100</name>
</gene>
<feature type="signal peptide" evidence="1">
    <location>
        <begin position="1"/>
        <end position="41"/>
    </location>
</feature>
<reference evidence="2" key="1">
    <citation type="submission" date="2024-07" db="EMBL/GenBank/DDBJ databases">
        <authorList>
            <person name="Yu S.T."/>
        </authorList>
    </citation>
    <scope>NUCLEOTIDE SEQUENCE</scope>
    <source>
        <strain evidence="2">R44</strain>
    </source>
</reference>
<organism evidence="2">
    <name type="scientific">Streptomyces sp. R44</name>
    <dbReference type="NCBI Taxonomy" id="3238633"/>
    <lineage>
        <taxon>Bacteria</taxon>
        <taxon>Bacillati</taxon>
        <taxon>Actinomycetota</taxon>
        <taxon>Actinomycetes</taxon>
        <taxon>Kitasatosporales</taxon>
        <taxon>Streptomycetaceae</taxon>
        <taxon>Streptomyces</taxon>
    </lineage>
</organism>
<accession>A0AB39ST90</accession>
<dbReference type="InterPro" id="IPR006311">
    <property type="entry name" value="TAT_signal"/>
</dbReference>
<proteinExistence type="predicted"/>
<dbReference type="RefSeq" id="WP_369142123.1">
    <property type="nucleotide sequence ID" value="NZ_CP163444.1"/>
</dbReference>
<evidence type="ECO:0000256" key="1">
    <source>
        <dbReference type="SAM" id="SignalP"/>
    </source>
</evidence>
<sequence>MRDTSATPTPRTQRTRRTRMAALVGVLAAASLSLTATPASAEDNPMYDSNYDQWWDVEPDGATFSRCADHTDKFRFRFYYNSNYAGSWINIGHPLWDLLNVYRGDGPHALTFCDGKGNGSGQVVGNNAASVYNWYDAYCGTVYYNSGYNRKGPYRTYSPRSGGNLADAGLKNENRSIEFANCW</sequence>
<dbReference type="PROSITE" id="PS51318">
    <property type="entry name" value="TAT"/>
    <property type="match status" value="1"/>
</dbReference>
<dbReference type="AlphaFoldDB" id="A0AB39ST90"/>
<feature type="chain" id="PRO_5044330151" description="Secreted protein" evidence="1">
    <location>
        <begin position="42"/>
        <end position="183"/>
    </location>
</feature>